<keyword evidence="5 7" id="KW-1133">Transmembrane helix</keyword>
<gene>
    <name evidence="10" type="ORF">ACFPYL_13590</name>
</gene>
<dbReference type="PANTHER" id="PTHR43744:SF12">
    <property type="entry name" value="ABC TRANSPORTER PERMEASE PROTEIN MG189-RELATED"/>
    <property type="match status" value="1"/>
</dbReference>
<evidence type="ECO:0000313" key="11">
    <source>
        <dbReference type="Proteomes" id="UP001596135"/>
    </source>
</evidence>
<feature type="transmembrane region" description="Helical" evidence="7">
    <location>
        <begin position="291"/>
        <end position="310"/>
    </location>
</feature>
<name>A0ABW1LKZ3_9ACTN</name>
<keyword evidence="6 7" id="KW-0472">Membrane</keyword>
<evidence type="ECO:0000256" key="4">
    <source>
        <dbReference type="ARBA" id="ARBA00022692"/>
    </source>
</evidence>
<dbReference type="RefSeq" id="WP_379154917.1">
    <property type="nucleotide sequence ID" value="NZ_JBHSRJ010000004.1"/>
</dbReference>
<dbReference type="EMBL" id="JBHSRJ010000004">
    <property type="protein sequence ID" value="MFC6044123.1"/>
    <property type="molecule type" value="Genomic_DNA"/>
</dbReference>
<evidence type="ECO:0000256" key="2">
    <source>
        <dbReference type="ARBA" id="ARBA00022448"/>
    </source>
</evidence>
<evidence type="ECO:0000259" key="9">
    <source>
        <dbReference type="PROSITE" id="PS50928"/>
    </source>
</evidence>
<reference evidence="11" key="1">
    <citation type="journal article" date="2019" name="Int. J. Syst. Evol. Microbiol.">
        <title>The Global Catalogue of Microorganisms (GCM) 10K type strain sequencing project: providing services to taxonomists for standard genome sequencing and annotation.</title>
        <authorList>
            <consortium name="The Broad Institute Genomics Platform"/>
            <consortium name="The Broad Institute Genome Sequencing Center for Infectious Disease"/>
            <person name="Wu L."/>
            <person name="Ma J."/>
        </authorList>
    </citation>
    <scope>NUCLEOTIDE SEQUENCE [LARGE SCALE GENOMIC DNA]</scope>
    <source>
        <strain evidence="11">CCUG 54522</strain>
    </source>
</reference>
<dbReference type="InterPro" id="IPR000515">
    <property type="entry name" value="MetI-like"/>
</dbReference>
<dbReference type="Proteomes" id="UP001596135">
    <property type="component" value="Unassembled WGS sequence"/>
</dbReference>
<keyword evidence="4 7" id="KW-0812">Transmembrane</keyword>
<dbReference type="InterPro" id="IPR035906">
    <property type="entry name" value="MetI-like_sf"/>
</dbReference>
<proteinExistence type="inferred from homology"/>
<feature type="region of interest" description="Disordered" evidence="8">
    <location>
        <begin position="1"/>
        <end position="39"/>
    </location>
</feature>
<accession>A0ABW1LKZ3</accession>
<comment type="similarity">
    <text evidence="7">Belongs to the binding-protein-dependent transport system permease family.</text>
</comment>
<feature type="transmembrane region" description="Helical" evidence="7">
    <location>
        <begin position="153"/>
        <end position="175"/>
    </location>
</feature>
<evidence type="ECO:0000256" key="5">
    <source>
        <dbReference type="ARBA" id="ARBA00022989"/>
    </source>
</evidence>
<feature type="transmembrane region" description="Helical" evidence="7">
    <location>
        <begin position="56"/>
        <end position="78"/>
    </location>
</feature>
<feature type="transmembrane region" description="Helical" evidence="7">
    <location>
        <begin position="233"/>
        <end position="258"/>
    </location>
</feature>
<dbReference type="PANTHER" id="PTHR43744">
    <property type="entry name" value="ABC TRANSPORTER PERMEASE PROTEIN MG189-RELATED-RELATED"/>
    <property type="match status" value="1"/>
</dbReference>
<organism evidence="10 11">
    <name type="scientific">Nocardioides hankookensis</name>
    <dbReference type="NCBI Taxonomy" id="443157"/>
    <lineage>
        <taxon>Bacteria</taxon>
        <taxon>Bacillati</taxon>
        <taxon>Actinomycetota</taxon>
        <taxon>Actinomycetes</taxon>
        <taxon>Propionibacteriales</taxon>
        <taxon>Nocardioidaceae</taxon>
        <taxon>Nocardioides</taxon>
    </lineage>
</organism>
<evidence type="ECO:0000256" key="8">
    <source>
        <dbReference type="SAM" id="MobiDB-lite"/>
    </source>
</evidence>
<evidence type="ECO:0000256" key="1">
    <source>
        <dbReference type="ARBA" id="ARBA00004651"/>
    </source>
</evidence>
<evidence type="ECO:0000256" key="7">
    <source>
        <dbReference type="RuleBase" id="RU363032"/>
    </source>
</evidence>
<dbReference type="Gene3D" id="1.10.3720.10">
    <property type="entry name" value="MetI-like"/>
    <property type="match status" value="1"/>
</dbReference>
<evidence type="ECO:0000313" key="10">
    <source>
        <dbReference type="EMBL" id="MFC6044123.1"/>
    </source>
</evidence>
<feature type="transmembrane region" description="Helical" evidence="7">
    <location>
        <begin position="190"/>
        <end position="212"/>
    </location>
</feature>
<feature type="domain" description="ABC transmembrane type-1" evidence="9">
    <location>
        <begin position="118"/>
        <end position="310"/>
    </location>
</feature>
<dbReference type="CDD" id="cd06261">
    <property type="entry name" value="TM_PBP2"/>
    <property type="match status" value="1"/>
</dbReference>
<dbReference type="PROSITE" id="PS50928">
    <property type="entry name" value="ABC_TM1"/>
    <property type="match status" value="1"/>
</dbReference>
<evidence type="ECO:0000256" key="3">
    <source>
        <dbReference type="ARBA" id="ARBA00022475"/>
    </source>
</evidence>
<comment type="subcellular location">
    <subcellularLocation>
        <location evidence="1 7">Cell membrane</location>
        <topology evidence="1 7">Multi-pass membrane protein</topology>
    </subcellularLocation>
</comment>
<keyword evidence="2 7" id="KW-0813">Transport</keyword>
<keyword evidence="11" id="KW-1185">Reference proteome</keyword>
<protein>
    <submittedName>
        <fullName evidence="10">Carbohydrate ABC transporter permease</fullName>
    </submittedName>
</protein>
<evidence type="ECO:0000256" key="6">
    <source>
        <dbReference type="ARBA" id="ARBA00023136"/>
    </source>
</evidence>
<sequence>MSTLVQHTPDVQPEPEPELSGPAPRRRRRRRSAAGETRTITSAFERRRPGVRIGRTLLNGGLLVFLLIACLGPILWLAKSAITPTQDTLRSPLALWPHGTDWENLRTAWVEIDLKLYFWNTVVIALGSWAVQMLVGVTGGYALSILRPRGSRILYSLVLATMFVPAVVLLVPLYLTVLDLPFTHWNLVNTYWGAFLPAGASAFNVALVKRFFDNLPREVIDAARVDGCGDFRLFFHIVLPMSRPVLGVVSVFAVLAAWKDFVWPLVVLPDPAKQPLSVRLPRLAAVTELDVVLAALLISCALPIVFFLVFQRLFLRGGLEGAVKG</sequence>
<dbReference type="Pfam" id="PF00528">
    <property type="entry name" value="BPD_transp_1"/>
    <property type="match status" value="1"/>
</dbReference>
<feature type="transmembrane region" description="Helical" evidence="7">
    <location>
        <begin position="117"/>
        <end position="141"/>
    </location>
</feature>
<keyword evidence="3" id="KW-1003">Cell membrane</keyword>
<comment type="caution">
    <text evidence="10">The sequence shown here is derived from an EMBL/GenBank/DDBJ whole genome shotgun (WGS) entry which is preliminary data.</text>
</comment>
<dbReference type="SUPFAM" id="SSF161098">
    <property type="entry name" value="MetI-like"/>
    <property type="match status" value="1"/>
</dbReference>